<feature type="transmembrane region" description="Helical" evidence="1">
    <location>
        <begin position="16"/>
        <end position="37"/>
    </location>
</feature>
<keyword evidence="1" id="KW-0472">Membrane</keyword>
<sequence length="450" mass="49890">MHQRLILIGERMRSSFWVIPAVMMAAAMGLAQLMLMLDETTTLSDLPGLGWMGLRDPDSARSLLTTIAASTISVAGIVFSITVVALTLASNQFGPRLVRNFMRDRGTQAALGVFVATFIYALMVLRGINAVEDEGSSHDLAAHTAVVLSVLSIGVLVYFIHNVALSIQVDSVTFHINREFSTAIDKLYPSERKCDQRVQSYPPEKLQLGENFLSVFTRKSGYLLAIDKAALLSWAEKHNCCIRMDRHPGCFINHWSRLARIYQPPRQLDSEEISKAINNAISLGPQPTAEQDVVFSVHQLAQIAVRALSPGINDPFTAYTCIDRLVDGIGKVLQRPQLTNCFHDEKGELRLVTSVLGFGDLLSAAFDEIREYGRESGVVMRHLLKCLAELAQICTRKNDVLAFNAYLDRLAEDIATCMEDRFDRTAAEEMIAGTRQILAHHQPSLSQLCL</sequence>
<keyword evidence="1" id="KW-1133">Transmembrane helix</keyword>
<protein>
    <submittedName>
        <fullName evidence="2">Uncharacterized protein Rv1290c</fullName>
    </submittedName>
</protein>
<feature type="transmembrane region" description="Helical" evidence="1">
    <location>
        <begin position="140"/>
        <end position="160"/>
    </location>
</feature>
<evidence type="ECO:0000313" key="3">
    <source>
        <dbReference type="Proteomes" id="UP001408594"/>
    </source>
</evidence>
<reference evidence="2 3" key="1">
    <citation type="submission" date="2024-02" db="EMBL/GenBank/DDBJ databases">
        <title>Microbulbifer aestuariivivens NBRC 112533.</title>
        <authorList>
            <person name="Ichikawa N."/>
            <person name="Katano-Makiyama Y."/>
            <person name="Hidaka K."/>
        </authorList>
    </citation>
    <scope>NUCLEOTIDE SEQUENCE [LARGE SCALE GENOMIC DNA]</scope>
    <source>
        <strain evidence="2 3">NBRC 112533</strain>
    </source>
</reference>
<organism evidence="2 3">
    <name type="scientific">Microbulbifer aestuariivivens</name>
    <dbReference type="NCBI Taxonomy" id="1908308"/>
    <lineage>
        <taxon>Bacteria</taxon>
        <taxon>Pseudomonadati</taxon>
        <taxon>Pseudomonadota</taxon>
        <taxon>Gammaproteobacteria</taxon>
        <taxon>Cellvibrionales</taxon>
        <taxon>Microbulbiferaceae</taxon>
        <taxon>Microbulbifer</taxon>
    </lineage>
</organism>
<evidence type="ECO:0000256" key="1">
    <source>
        <dbReference type="SAM" id="Phobius"/>
    </source>
</evidence>
<evidence type="ECO:0000313" key="2">
    <source>
        <dbReference type="EMBL" id="GAA5523722.1"/>
    </source>
</evidence>
<proteinExistence type="predicted"/>
<gene>
    <name evidence="2" type="ORF">Maes01_00271</name>
</gene>
<dbReference type="InterPro" id="IPR018723">
    <property type="entry name" value="DUF2254_membrane"/>
</dbReference>
<dbReference type="EMBL" id="BAABRT010000002">
    <property type="protein sequence ID" value="GAA5523722.1"/>
    <property type="molecule type" value="Genomic_DNA"/>
</dbReference>
<keyword evidence="3" id="KW-1185">Reference proteome</keyword>
<keyword evidence="1" id="KW-0812">Transmembrane</keyword>
<accession>A0ABP9WKJ8</accession>
<feature type="transmembrane region" description="Helical" evidence="1">
    <location>
        <begin position="109"/>
        <end position="128"/>
    </location>
</feature>
<dbReference type="Proteomes" id="UP001408594">
    <property type="component" value="Unassembled WGS sequence"/>
</dbReference>
<dbReference type="RefSeq" id="WP_345548124.1">
    <property type="nucleotide sequence ID" value="NZ_BAABRT010000002.1"/>
</dbReference>
<feature type="transmembrane region" description="Helical" evidence="1">
    <location>
        <begin position="63"/>
        <end position="88"/>
    </location>
</feature>
<dbReference type="Pfam" id="PF10011">
    <property type="entry name" value="DUF2254"/>
    <property type="match status" value="1"/>
</dbReference>
<comment type="caution">
    <text evidence="2">The sequence shown here is derived from an EMBL/GenBank/DDBJ whole genome shotgun (WGS) entry which is preliminary data.</text>
</comment>
<name>A0ABP9WKJ8_9GAMM</name>